<proteinExistence type="predicted"/>
<dbReference type="EMBL" id="CM004392">
    <property type="protein sequence ID" value="OAY47623.1"/>
    <property type="molecule type" value="Genomic_DNA"/>
</dbReference>
<name>A0A2C9VRF1_MANES</name>
<organism evidence="1">
    <name type="scientific">Manihot esculenta</name>
    <name type="common">Cassava</name>
    <name type="synonym">Jatropha manihot</name>
    <dbReference type="NCBI Taxonomy" id="3983"/>
    <lineage>
        <taxon>Eukaryota</taxon>
        <taxon>Viridiplantae</taxon>
        <taxon>Streptophyta</taxon>
        <taxon>Embryophyta</taxon>
        <taxon>Tracheophyta</taxon>
        <taxon>Spermatophyta</taxon>
        <taxon>Magnoliopsida</taxon>
        <taxon>eudicotyledons</taxon>
        <taxon>Gunneridae</taxon>
        <taxon>Pentapetalae</taxon>
        <taxon>rosids</taxon>
        <taxon>fabids</taxon>
        <taxon>Malpighiales</taxon>
        <taxon>Euphorbiaceae</taxon>
        <taxon>Crotonoideae</taxon>
        <taxon>Manihoteae</taxon>
        <taxon>Manihot</taxon>
    </lineage>
</organism>
<sequence>MTDPLFMWPATLKRYYPWSLWTQPISKQSVVLKSHAGYPFAFDVRCFVRALSLDGLLMEFARFENLYAFGVSLHDLFVLPTLVRNDGLGCSRCAVV</sequence>
<protein>
    <submittedName>
        <fullName evidence="1">Uncharacterized protein</fullName>
    </submittedName>
</protein>
<reference evidence="1" key="1">
    <citation type="submission" date="2016-02" db="EMBL/GenBank/DDBJ databases">
        <title>WGS assembly of Manihot esculenta.</title>
        <authorList>
            <person name="Bredeson J.V."/>
            <person name="Prochnik S.E."/>
            <person name="Lyons J.B."/>
            <person name="Schmutz J."/>
            <person name="Grimwood J."/>
            <person name="Vrebalov J."/>
            <person name="Bart R.S."/>
            <person name="Amuge T."/>
            <person name="Ferguson M.E."/>
            <person name="Green R."/>
            <person name="Putnam N."/>
            <person name="Stites J."/>
            <person name="Rounsley S."/>
            <person name="Rokhsar D.S."/>
        </authorList>
    </citation>
    <scope>NUCLEOTIDE SEQUENCE [LARGE SCALE GENOMIC DNA]</scope>
    <source>
        <tissue evidence="1">Leaf</tissue>
    </source>
</reference>
<dbReference type="AlphaFoldDB" id="A0A2C9VRF1"/>
<evidence type="ECO:0000313" key="1">
    <source>
        <dbReference type="EMBL" id="OAY47623.1"/>
    </source>
</evidence>
<accession>A0A2C9VRF1</accession>
<gene>
    <name evidence="1" type="ORF">MANES_06G092800</name>
</gene>